<evidence type="ECO:0000313" key="13">
    <source>
        <dbReference type="Proteomes" id="UP001190700"/>
    </source>
</evidence>
<dbReference type="GO" id="GO:0034497">
    <property type="term" value="P:protein localization to phagophore assembly site"/>
    <property type="evidence" value="ECO:0007669"/>
    <property type="project" value="TreeGrafter"/>
</dbReference>
<dbReference type="InterPro" id="IPR007241">
    <property type="entry name" value="Autophagy-rel_prot_9"/>
</dbReference>
<evidence type="ECO:0000256" key="5">
    <source>
        <dbReference type="ARBA" id="ARBA00022692"/>
    </source>
</evidence>
<evidence type="ECO:0000256" key="4">
    <source>
        <dbReference type="ARBA" id="ARBA00022448"/>
    </source>
</evidence>
<comment type="subcellular location">
    <subcellularLocation>
        <location evidence="1 10">Preautophagosomal structure membrane</location>
        <topology evidence="1 10">Multi-pass membrane protein</topology>
    </subcellularLocation>
</comment>
<keyword evidence="6 10" id="KW-1133">Transmembrane helix</keyword>
<evidence type="ECO:0000256" key="9">
    <source>
        <dbReference type="ARBA" id="ARBA00023136"/>
    </source>
</evidence>
<dbReference type="GO" id="GO:0000422">
    <property type="term" value="P:autophagy of mitochondrion"/>
    <property type="evidence" value="ECO:0007669"/>
    <property type="project" value="TreeGrafter"/>
</dbReference>
<dbReference type="PANTHER" id="PTHR13038">
    <property type="entry name" value="APG9 AUTOPHAGY 9"/>
    <property type="match status" value="1"/>
</dbReference>
<dbReference type="GO" id="GO:0061709">
    <property type="term" value="P:reticulophagy"/>
    <property type="evidence" value="ECO:0007669"/>
    <property type="project" value="TreeGrafter"/>
</dbReference>
<feature type="transmembrane region" description="Helical" evidence="10">
    <location>
        <begin position="6"/>
        <end position="25"/>
    </location>
</feature>
<keyword evidence="7 10" id="KW-0072">Autophagy</keyword>
<protein>
    <recommendedName>
        <fullName evidence="3 10">Autophagy-related protein 9</fullName>
    </recommendedName>
</protein>
<feature type="region of interest" description="Disordered" evidence="11">
    <location>
        <begin position="287"/>
        <end position="313"/>
    </location>
</feature>
<evidence type="ECO:0000256" key="11">
    <source>
        <dbReference type="SAM" id="MobiDB-lite"/>
    </source>
</evidence>
<dbReference type="Pfam" id="PF04109">
    <property type="entry name" value="ATG9"/>
    <property type="match status" value="1"/>
</dbReference>
<dbReference type="GO" id="GO:0005776">
    <property type="term" value="C:autophagosome"/>
    <property type="evidence" value="ECO:0007669"/>
    <property type="project" value="TreeGrafter"/>
</dbReference>
<evidence type="ECO:0000256" key="10">
    <source>
        <dbReference type="RuleBase" id="RU364027"/>
    </source>
</evidence>
<keyword evidence="8 10" id="KW-0445">Lipid transport</keyword>
<organism evidence="12 13">
    <name type="scientific">Cymbomonas tetramitiformis</name>
    <dbReference type="NCBI Taxonomy" id="36881"/>
    <lineage>
        <taxon>Eukaryota</taxon>
        <taxon>Viridiplantae</taxon>
        <taxon>Chlorophyta</taxon>
        <taxon>Pyramimonadophyceae</taxon>
        <taxon>Pyramimonadales</taxon>
        <taxon>Pyramimonadaceae</taxon>
        <taxon>Cymbomonas</taxon>
    </lineage>
</organism>
<keyword evidence="5 10" id="KW-0812">Transmembrane</keyword>
<sequence length="313" mass="34881">MIAKFVSFVIGAVAAFFIALALVDERLMEAQLFGRKLLWYVALFSTLLAISRAVITSEYMVFDPESAMREVVKFTHYLPRHWRNRSHHQEVQQEFEELFQYQALFFLEEMLSIFITPFILWFSLPKGAGAVISFVRNFTTHVDGVGDVCSLSVFDFERHGNASYAAPHSASKEFRSCQGKMEKSFISFQAAYPDWEPAASGQEMLRSISYHRANLTKSMQLGSHAASPSSSIVVPRADYAALGQVAGGNGGAGSSLHTHAGDPSGSSQRDLYLYSSHMALQEYYATSRTQRDGTESAQPRSRPAVFQNVTDIL</sequence>
<dbReference type="EMBL" id="LGRX02026934">
    <property type="protein sequence ID" value="KAK3250080.1"/>
    <property type="molecule type" value="Genomic_DNA"/>
</dbReference>
<dbReference type="PANTHER" id="PTHR13038:SF10">
    <property type="entry name" value="AUTOPHAGY-RELATED PROTEIN 9"/>
    <property type="match status" value="1"/>
</dbReference>
<feature type="transmembrane region" description="Helical" evidence="10">
    <location>
        <begin position="37"/>
        <end position="55"/>
    </location>
</feature>
<keyword evidence="9 10" id="KW-0472">Membrane</keyword>
<evidence type="ECO:0000256" key="8">
    <source>
        <dbReference type="ARBA" id="ARBA00023055"/>
    </source>
</evidence>
<keyword evidence="13" id="KW-1185">Reference proteome</keyword>
<dbReference type="Proteomes" id="UP001190700">
    <property type="component" value="Unassembled WGS sequence"/>
</dbReference>
<evidence type="ECO:0000256" key="6">
    <source>
        <dbReference type="ARBA" id="ARBA00022989"/>
    </source>
</evidence>
<dbReference type="GO" id="GO:0034727">
    <property type="term" value="P:piecemeal microautophagy of the nucleus"/>
    <property type="evidence" value="ECO:0007669"/>
    <property type="project" value="TreeGrafter"/>
</dbReference>
<comment type="function">
    <text evidence="10">Phospholipid scramblase involved in autophagy. Cycles between the preautophagosomal structure/phagophore assembly site (PAS) and the cytoplasmic vesicle pool and supplies membrane for the growing autophagosome. Lipid scramblase activity plays a key role in preautophagosomal structure/phagophore assembly by distributing the phospholipids that arrive through ATG2 from the cytoplasmic to the luminal leaflet of the bilayer, thereby driving autophagosomal membrane expansion.</text>
</comment>
<evidence type="ECO:0000256" key="7">
    <source>
        <dbReference type="ARBA" id="ARBA00023006"/>
    </source>
</evidence>
<dbReference type="GO" id="GO:0006869">
    <property type="term" value="P:lipid transport"/>
    <property type="evidence" value="ECO:0007669"/>
    <property type="project" value="UniProtKB-KW"/>
</dbReference>
<evidence type="ECO:0000313" key="12">
    <source>
        <dbReference type="EMBL" id="KAK3250080.1"/>
    </source>
</evidence>
<dbReference type="GO" id="GO:0034045">
    <property type="term" value="C:phagophore assembly site membrane"/>
    <property type="evidence" value="ECO:0007669"/>
    <property type="project" value="UniProtKB-SubCell"/>
</dbReference>
<name>A0AAE0C9Z3_9CHLO</name>
<evidence type="ECO:0000256" key="3">
    <source>
        <dbReference type="ARBA" id="ARBA00018074"/>
    </source>
</evidence>
<comment type="similarity">
    <text evidence="2 10">Belongs to the ATG9 family.</text>
</comment>
<proteinExistence type="inferred from homology"/>
<evidence type="ECO:0000256" key="2">
    <source>
        <dbReference type="ARBA" id="ARBA00006185"/>
    </source>
</evidence>
<feature type="transmembrane region" description="Helical" evidence="10">
    <location>
        <begin position="103"/>
        <end position="124"/>
    </location>
</feature>
<evidence type="ECO:0000256" key="1">
    <source>
        <dbReference type="ARBA" id="ARBA00004511"/>
    </source>
</evidence>
<reference evidence="12 13" key="1">
    <citation type="journal article" date="2015" name="Genome Biol. Evol.">
        <title>Comparative Genomics of a Bacterivorous Green Alga Reveals Evolutionary Causalities and Consequences of Phago-Mixotrophic Mode of Nutrition.</title>
        <authorList>
            <person name="Burns J.A."/>
            <person name="Paasch A."/>
            <person name="Narechania A."/>
            <person name="Kim E."/>
        </authorList>
    </citation>
    <scope>NUCLEOTIDE SEQUENCE [LARGE SCALE GENOMIC DNA]</scope>
    <source>
        <strain evidence="12 13">PLY_AMNH</strain>
    </source>
</reference>
<gene>
    <name evidence="12" type="ORF">CYMTET_40527</name>
</gene>
<keyword evidence="4 10" id="KW-0813">Transport</keyword>
<comment type="caution">
    <text evidence="10">Lacks conserved residue(s) required for the propagation of feature annotation.</text>
</comment>
<accession>A0AAE0C9Z3</accession>
<dbReference type="AlphaFoldDB" id="A0AAE0C9Z3"/>
<comment type="caution">
    <text evidence="12">The sequence shown here is derived from an EMBL/GenBank/DDBJ whole genome shotgun (WGS) entry which is preliminary data.</text>
</comment>